<sequence length="284" mass="31709">MAELDVAHSAYNQALFETEAVSEEEATKELESDSNYKTSFFKAKLNISDLTSAVAPPQITATGFSMNVGKSLKLPRIELPKFQGTIKEWLPFWSQFKKIHEDAALSKEDKFQYLIQATVQGSRANEIVSSFPPTAGNYDAVITCLKNRFGRDEVVVEFYVRELLGLVLQNVLKGNQRQPLSSLYDKVESNIRALNVLGVDGQMCGNAVPVESSLPEEVLRAWQRSGQHNTADMTTTDADGEPTKDRLTLLLGFLQREVENEERIGMALTGFSLPLEQDKNKKSR</sequence>
<dbReference type="InterPro" id="IPR005312">
    <property type="entry name" value="DUF1759"/>
</dbReference>
<proteinExistence type="predicted"/>
<keyword evidence="1" id="KW-1185">Reference proteome</keyword>
<dbReference type="PANTHER" id="PTHR22954:SF3">
    <property type="entry name" value="PROTEIN CBG08539"/>
    <property type="match status" value="1"/>
</dbReference>
<dbReference type="KEGG" id="ccal:108629359"/>
<name>A0AAJ7J9H3_9HYME</name>
<evidence type="ECO:0000313" key="2">
    <source>
        <dbReference type="RefSeq" id="XP_017887472.1"/>
    </source>
</evidence>
<dbReference type="RefSeq" id="XP_017887472.1">
    <property type="nucleotide sequence ID" value="XM_018031983.1"/>
</dbReference>
<evidence type="ECO:0000313" key="1">
    <source>
        <dbReference type="Proteomes" id="UP000694925"/>
    </source>
</evidence>
<dbReference type="Pfam" id="PF03564">
    <property type="entry name" value="DUF1759"/>
    <property type="match status" value="1"/>
</dbReference>
<accession>A0AAJ7J9H3</accession>
<dbReference type="PANTHER" id="PTHR22954">
    <property type="entry name" value="RETROVIRAL PROTEASE-RELATED"/>
    <property type="match status" value="1"/>
</dbReference>
<organism evidence="1 2">
    <name type="scientific">Ceratina calcarata</name>
    <dbReference type="NCBI Taxonomy" id="156304"/>
    <lineage>
        <taxon>Eukaryota</taxon>
        <taxon>Metazoa</taxon>
        <taxon>Ecdysozoa</taxon>
        <taxon>Arthropoda</taxon>
        <taxon>Hexapoda</taxon>
        <taxon>Insecta</taxon>
        <taxon>Pterygota</taxon>
        <taxon>Neoptera</taxon>
        <taxon>Endopterygota</taxon>
        <taxon>Hymenoptera</taxon>
        <taxon>Apocrita</taxon>
        <taxon>Aculeata</taxon>
        <taxon>Apoidea</taxon>
        <taxon>Anthophila</taxon>
        <taxon>Apidae</taxon>
        <taxon>Ceratina</taxon>
        <taxon>Zadontomerus</taxon>
    </lineage>
</organism>
<protein>
    <submittedName>
        <fullName evidence="2">Uncharacterized protein LOC108629359</fullName>
    </submittedName>
</protein>
<feature type="non-terminal residue" evidence="2">
    <location>
        <position position="284"/>
    </location>
</feature>
<reference evidence="2" key="1">
    <citation type="submission" date="2025-08" db="UniProtKB">
        <authorList>
            <consortium name="RefSeq"/>
        </authorList>
    </citation>
    <scope>IDENTIFICATION</scope>
    <source>
        <tissue evidence="2">Whole body</tissue>
    </source>
</reference>
<dbReference type="GeneID" id="108629359"/>
<dbReference type="Proteomes" id="UP000694925">
    <property type="component" value="Unplaced"/>
</dbReference>
<gene>
    <name evidence="2" type="primary">LOC108629359</name>
</gene>
<dbReference type="AlphaFoldDB" id="A0AAJ7J9H3"/>